<feature type="transmembrane region" description="Helical" evidence="1">
    <location>
        <begin position="16"/>
        <end position="35"/>
    </location>
</feature>
<accession>A0A7W6ZQU2</accession>
<gene>
    <name evidence="2" type="ORF">GGE60_001015</name>
</gene>
<feature type="transmembrane region" description="Helical" evidence="1">
    <location>
        <begin position="261"/>
        <end position="282"/>
    </location>
</feature>
<keyword evidence="1" id="KW-0812">Transmembrane</keyword>
<feature type="transmembrane region" description="Helical" evidence="1">
    <location>
        <begin position="176"/>
        <end position="209"/>
    </location>
</feature>
<evidence type="ECO:0008006" key="4">
    <source>
        <dbReference type="Google" id="ProtNLM"/>
    </source>
</evidence>
<dbReference type="Proteomes" id="UP000543836">
    <property type="component" value="Unassembled WGS sequence"/>
</dbReference>
<feature type="transmembrane region" description="Helical" evidence="1">
    <location>
        <begin position="215"/>
        <end position="240"/>
    </location>
</feature>
<evidence type="ECO:0000256" key="1">
    <source>
        <dbReference type="SAM" id="Phobius"/>
    </source>
</evidence>
<dbReference type="OrthoDB" id="6196188at2"/>
<evidence type="ECO:0000313" key="2">
    <source>
        <dbReference type="EMBL" id="MBB4566914.1"/>
    </source>
</evidence>
<reference evidence="2 3" key="1">
    <citation type="submission" date="2020-08" db="EMBL/GenBank/DDBJ databases">
        <title>Genomic Encyclopedia of Type Strains, Phase IV (KMG-V): Genome sequencing to study the core and pangenomes of soil and plant-associated prokaryotes.</title>
        <authorList>
            <person name="Whitman W."/>
        </authorList>
    </citation>
    <scope>NUCLEOTIDE SEQUENCE [LARGE SCALE GENOMIC DNA]</scope>
    <source>
        <strain evidence="2 3">SEMIA 492</strain>
    </source>
</reference>
<keyword evidence="1" id="KW-1133">Transmembrane helix</keyword>
<protein>
    <recommendedName>
        <fullName evidence="4">Glycosyltransferase RgtA/B/C/D-like domain-containing protein</fullName>
    </recommendedName>
</protein>
<feature type="transmembrane region" description="Helical" evidence="1">
    <location>
        <begin position="288"/>
        <end position="308"/>
    </location>
</feature>
<evidence type="ECO:0000313" key="3">
    <source>
        <dbReference type="Proteomes" id="UP000543836"/>
    </source>
</evidence>
<keyword evidence="3" id="KW-1185">Reference proteome</keyword>
<proteinExistence type="predicted"/>
<dbReference type="EMBL" id="JACIIG010000002">
    <property type="protein sequence ID" value="MBB4566914.1"/>
    <property type="molecule type" value="Genomic_DNA"/>
</dbReference>
<feature type="transmembrane region" description="Helical" evidence="1">
    <location>
        <begin position="149"/>
        <end position="164"/>
    </location>
</feature>
<feature type="transmembrane region" description="Helical" evidence="1">
    <location>
        <begin position="346"/>
        <end position="363"/>
    </location>
</feature>
<feature type="transmembrane region" description="Helical" evidence="1">
    <location>
        <begin position="315"/>
        <end position="334"/>
    </location>
</feature>
<organism evidence="2 3">
    <name type="scientific">Rhizobium leucaenae</name>
    <dbReference type="NCBI Taxonomy" id="29450"/>
    <lineage>
        <taxon>Bacteria</taxon>
        <taxon>Pseudomonadati</taxon>
        <taxon>Pseudomonadota</taxon>
        <taxon>Alphaproteobacteria</taxon>
        <taxon>Hyphomicrobiales</taxon>
        <taxon>Rhizobiaceae</taxon>
        <taxon>Rhizobium/Agrobacterium group</taxon>
        <taxon>Rhizobium</taxon>
    </lineage>
</organism>
<feature type="transmembrane region" description="Helical" evidence="1">
    <location>
        <begin position="95"/>
        <end position="113"/>
    </location>
</feature>
<feature type="transmembrane region" description="Helical" evidence="1">
    <location>
        <begin position="125"/>
        <end position="143"/>
    </location>
</feature>
<comment type="caution">
    <text evidence="2">The sequence shown here is derived from an EMBL/GenBank/DDBJ whole genome shotgun (WGS) entry which is preliminary data.</text>
</comment>
<name>A0A7W6ZQU2_9HYPH</name>
<dbReference type="RefSeq" id="WP_154668532.1">
    <property type="nucleotide sequence ID" value="NZ_JACIIG010000002.1"/>
</dbReference>
<keyword evidence="1" id="KW-0472">Membrane</keyword>
<sequence length="513" mass="55614">MSSAADASGFRATTSSVLWIALIQSAVVFVVAALWQQRWGTIVDTSWLITEAERVLNGERLYVDVIDNNPPFSIWLFLPAIVASRWAGIAPEIGMYLYTCLAVIVGLGLAAMIVRRAGFAENHALLRLLPLFVALFMIFPGNAFTERDHVGTVLFLPLLALMALRADTTRRVAPGIALIVGAGLCGSILVLVKAYYVVAYIVPALYVAWRRRNPWLLLAPENCIIGTIGVVYVALVFLLTPEFMRDLLPQVVNVYMKTGDPFRVALSYGPIYLLIVLLFRMVAPKAPVTPLCAVTLLASLAAVAPLVYQGKGWPYHAFAAISLAFVAVLCRAAASSGWRYNRETLGRAALCVIVVAFAWLPFLPTQKPAAAFVAAVKAASKEEPTLGVIGSDIAAAHPLSRMVGARFLSANNGDWFGALAFVLAQEASTKGELADAAGLQKQSDAYLDTKYAEFASHNYDLIVVQQDEPLWTDHVLGQPRFAALLSDYHPIAKDERFTVYGRSVPAGQSSNAQ</sequence>
<dbReference type="AlphaFoldDB" id="A0A7W6ZQU2"/>